<dbReference type="Pfam" id="PF02894">
    <property type="entry name" value="GFO_IDH_MocA_C"/>
    <property type="match status" value="1"/>
</dbReference>
<feature type="domain" description="Gfo/Idh/MocA-like oxidoreductase N-terminal" evidence="1">
    <location>
        <begin position="5"/>
        <end position="128"/>
    </location>
</feature>
<dbReference type="InterPro" id="IPR036291">
    <property type="entry name" value="NAD(P)-bd_dom_sf"/>
</dbReference>
<accession>A0A1A8K495</accession>
<dbReference type="EMBL" id="HAEE01007190">
    <property type="protein sequence ID" value="SBR27210.1"/>
    <property type="molecule type" value="Transcribed_RNA"/>
</dbReference>
<dbReference type="InterPro" id="IPR051450">
    <property type="entry name" value="Gfo/Idh/MocA_Oxidoreductases"/>
</dbReference>
<gene>
    <name evidence="3" type="primary">OLA.11843</name>
</gene>
<evidence type="ECO:0008006" key="4">
    <source>
        <dbReference type="Google" id="ProtNLM"/>
    </source>
</evidence>
<reference evidence="3" key="1">
    <citation type="submission" date="2016-05" db="EMBL/GenBank/DDBJ databases">
        <authorList>
            <person name="Lavstsen T."/>
            <person name="Jespersen J.S."/>
        </authorList>
    </citation>
    <scope>NUCLEOTIDE SEQUENCE</scope>
    <source>
        <tissue evidence="3">Brain</tissue>
    </source>
</reference>
<dbReference type="AlphaFoldDB" id="A0A1A8K495"/>
<dbReference type="InterPro" id="IPR000683">
    <property type="entry name" value="Gfo/Idh/MocA-like_OxRdtase_N"/>
</dbReference>
<feature type="domain" description="Gfo/Idh/MocA-like oxidoreductase C-terminal" evidence="2">
    <location>
        <begin position="140"/>
        <end position="309"/>
    </location>
</feature>
<dbReference type="SUPFAM" id="SSF51735">
    <property type="entry name" value="NAD(P)-binding Rossmann-fold domains"/>
    <property type="match status" value="1"/>
</dbReference>
<protein>
    <recommendedName>
        <fullName evidence="4">Gfo/Idh/MocA-like oxidoreductase N-terminal domain-containing protein</fullName>
    </recommendedName>
</protein>
<evidence type="ECO:0000259" key="1">
    <source>
        <dbReference type="Pfam" id="PF01408"/>
    </source>
</evidence>
<dbReference type="Pfam" id="PF01408">
    <property type="entry name" value="GFO_IDH_MocA"/>
    <property type="match status" value="1"/>
</dbReference>
<dbReference type="GO" id="GO:0000166">
    <property type="term" value="F:nucleotide binding"/>
    <property type="evidence" value="ECO:0007669"/>
    <property type="project" value="InterPro"/>
</dbReference>
<dbReference type="PANTHER" id="PTHR43377:SF2">
    <property type="entry name" value="BINDING ROSSMANN FOLD OXIDOREDUCTASE, PUTATIVE (AFU_ORTHOLOGUE AFUA_4G00560)-RELATED"/>
    <property type="match status" value="1"/>
</dbReference>
<evidence type="ECO:0000259" key="2">
    <source>
        <dbReference type="Pfam" id="PF02894"/>
    </source>
</evidence>
<proteinExistence type="predicted"/>
<evidence type="ECO:0000313" key="3">
    <source>
        <dbReference type="EMBL" id="SBR27210.1"/>
    </source>
</evidence>
<sequence>MASPVRVIVVGAGSRGEIYSNYASIHPKRMKVVAVADPRKFACTKLQKQHNIEDKNIFKDWQSIAEREKFADAVLICTPDRLHKDPAVAFAKMGYHILLEKPMATTAEDCVAIVEACTQNGVMLSVGHVLRYDPLIHKIKELIDAGVVGEVIHIQHLEPVGFYHFAHSFVRGNWRNEAESSFSLLAKSCHDIDLIHHWAGARRAAESQIYRDVFSNQVVNMEFEGGLTAAFSMVAFTEEICKRKTTIYGSMGELSCNGHEITVFDFLTQRSTKHTASSDASTHFGLSGHGGADYHLINAFISAVANNNPSMIRSGPEETLASHLLVFEAERSRLESRVVNCGDDAQS</sequence>
<organism evidence="3">
    <name type="scientific">Nothobranchius kuhntae</name>
    <name type="common">Beira killifish</name>
    <dbReference type="NCBI Taxonomy" id="321403"/>
    <lineage>
        <taxon>Eukaryota</taxon>
        <taxon>Metazoa</taxon>
        <taxon>Chordata</taxon>
        <taxon>Craniata</taxon>
        <taxon>Vertebrata</taxon>
        <taxon>Euteleostomi</taxon>
        <taxon>Actinopterygii</taxon>
        <taxon>Neopterygii</taxon>
        <taxon>Teleostei</taxon>
        <taxon>Neoteleostei</taxon>
        <taxon>Acanthomorphata</taxon>
        <taxon>Ovalentaria</taxon>
        <taxon>Atherinomorphae</taxon>
        <taxon>Cyprinodontiformes</taxon>
        <taxon>Nothobranchiidae</taxon>
        <taxon>Nothobranchius</taxon>
    </lineage>
</organism>
<dbReference type="SUPFAM" id="SSF55347">
    <property type="entry name" value="Glyceraldehyde-3-phosphate dehydrogenase-like, C-terminal domain"/>
    <property type="match status" value="1"/>
</dbReference>
<dbReference type="Gene3D" id="3.40.50.720">
    <property type="entry name" value="NAD(P)-binding Rossmann-like Domain"/>
    <property type="match status" value="1"/>
</dbReference>
<name>A0A1A8K495_NOTKU</name>
<dbReference type="PANTHER" id="PTHR43377">
    <property type="entry name" value="BILIVERDIN REDUCTASE A"/>
    <property type="match status" value="1"/>
</dbReference>
<dbReference type="Gene3D" id="3.30.360.10">
    <property type="entry name" value="Dihydrodipicolinate Reductase, domain 2"/>
    <property type="match status" value="1"/>
</dbReference>
<reference evidence="3" key="2">
    <citation type="submission" date="2016-06" db="EMBL/GenBank/DDBJ databases">
        <title>The genome of a short-lived fish provides insights into sex chromosome evolution and the genetic control of aging.</title>
        <authorList>
            <person name="Reichwald K."/>
            <person name="Felder M."/>
            <person name="Petzold A."/>
            <person name="Koch P."/>
            <person name="Groth M."/>
            <person name="Platzer M."/>
        </authorList>
    </citation>
    <scope>NUCLEOTIDE SEQUENCE</scope>
    <source>
        <tissue evidence="3">Brain</tissue>
    </source>
</reference>
<dbReference type="InterPro" id="IPR004104">
    <property type="entry name" value="Gfo/Idh/MocA-like_OxRdtase_C"/>
</dbReference>